<keyword evidence="2" id="KW-1185">Reference proteome</keyword>
<dbReference type="AlphaFoldDB" id="A0A8J7M696"/>
<dbReference type="RefSeq" id="WP_200607622.1">
    <property type="nucleotide sequence ID" value="NZ_JAEHHL010000001.1"/>
</dbReference>
<organism evidence="1 2">
    <name type="scientific">Thermohalobaculum xanthum</name>
    <dbReference type="NCBI Taxonomy" id="2753746"/>
    <lineage>
        <taxon>Bacteria</taxon>
        <taxon>Pseudomonadati</taxon>
        <taxon>Pseudomonadota</taxon>
        <taxon>Alphaproteobacteria</taxon>
        <taxon>Rhodobacterales</taxon>
        <taxon>Paracoccaceae</taxon>
        <taxon>Thermohalobaculum</taxon>
    </lineage>
</organism>
<sequence>MYTIEDLKAARDELRQWEERSDRYDGNNPDKYRSDIRLARSKVRLIEGHLKRAGQIALTEKEALEQALDHAFPNAMSKEVVEFEGRRYQRRFWPLEKSRSRKTVTEWGSDWVELPKK</sequence>
<dbReference type="EMBL" id="JAEHHL010000001">
    <property type="protein sequence ID" value="MBK0398490.1"/>
    <property type="molecule type" value="Genomic_DNA"/>
</dbReference>
<proteinExistence type="predicted"/>
<evidence type="ECO:0000313" key="1">
    <source>
        <dbReference type="EMBL" id="MBK0398490.1"/>
    </source>
</evidence>
<dbReference type="Proteomes" id="UP000655420">
    <property type="component" value="Unassembled WGS sequence"/>
</dbReference>
<evidence type="ECO:0000313" key="2">
    <source>
        <dbReference type="Proteomes" id="UP000655420"/>
    </source>
</evidence>
<comment type="caution">
    <text evidence="1">The sequence shown here is derived from an EMBL/GenBank/DDBJ whole genome shotgun (WGS) entry which is preliminary data.</text>
</comment>
<name>A0A8J7M696_9RHOB</name>
<protein>
    <submittedName>
        <fullName evidence="1">Uncharacterized protein</fullName>
    </submittedName>
</protein>
<reference evidence="1" key="1">
    <citation type="submission" date="2020-12" db="EMBL/GenBank/DDBJ databases">
        <title>Bacterial taxonomy.</title>
        <authorList>
            <person name="Pan X."/>
        </authorList>
    </citation>
    <scope>NUCLEOTIDE SEQUENCE</scope>
    <source>
        <strain evidence="1">M0105</strain>
    </source>
</reference>
<accession>A0A8J7M696</accession>
<gene>
    <name evidence="1" type="ORF">H0I76_04760</name>
</gene>